<dbReference type="Gene3D" id="3.20.20.70">
    <property type="entry name" value="Aldolase class I"/>
    <property type="match status" value="1"/>
</dbReference>
<dbReference type="SUPFAM" id="SSF53146">
    <property type="entry name" value="Nitrogenase accessory factor-like"/>
    <property type="match status" value="1"/>
</dbReference>
<dbReference type="InterPro" id="IPR050152">
    <property type="entry name" value="ChlB/BchB/BchZ"/>
</dbReference>
<evidence type="ECO:0000259" key="7">
    <source>
        <dbReference type="PROSITE" id="PS51918"/>
    </source>
</evidence>
<gene>
    <name evidence="8" type="primary">nifB_3</name>
    <name evidence="8" type="ORF">OXPF_09280</name>
</gene>
<evidence type="ECO:0000256" key="3">
    <source>
        <dbReference type="ARBA" id="ARBA00023004"/>
    </source>
</evidence>
<dbReference type="CDD" id="cd01335">
    <property type="entry name" value="Radical_SAM"/>
    <property type="match status" value="1"/>
</dbReference>
<dbReference type="GO" id="GO:0016163">
    <property type="term" value="F:nitrogenase activity"/>
    <property type="evidence" value="ECO:0007669"/>
    <property type="project" value="InterPro"/>
</dbReference>
<feature type="domain" description="Radical SAM core" evidence="7">
    <location>
        <begin position="473"/>
        <end position="719"/>
    </location>
</feature>
<dbReference type="InterPro" id="IPR034165">
    <property type="entry name" value="NifB_C"/>
</dbReference>
<keyword evidence="9" id="KW-1185">Reference proteome</keyword>
<dbReference type="Gene3D" id="3.30.420.130">
    <property type="entry name" value="Dinitrogenase iron-molybdenum cofactor biosynthesis domain"/>
    <property type="match status" value="1"/>
</dbReference>
<proteinExistence type="inferred from homology"/>
<protein>
    <submittedName>
        <fullName evidence="8">FeMo cofactor biosynthesis protein NifB</fullName>
    </submittedName>
</protein>
<evidence type="ECO:0000256" key="6">
    <source>
        <dbReference type="RuleBase" id="RU004021"/>
    </source>
</evidence>
<keyword evidence="4" id="KW-0411">Iron-sulfur</keyword>
<dbReference type="PROSITE" id="PS00699">
    <property type="entry name" value="NITROGENASE_1_1"/>
    <property type="match status" value="1"/>
</dbReference>
<dbReference type="InterPro" id="IPR007197">
    <property type="entry name" value="rSAM"/>
</dbReference>
<keyword evidence="2" id="KW-0479">Metal-binding</keyword>
<dbReference type="InterPro" id="IPR058240">
    <property type="entry name" value="rSAM_sf"/>
</dbReference>
<dbReference type="RefSeq" id="WP_054874029.1">
    <property type="nucleotide sequence ID" value="NZ_LKET01000021.1"/>
</dbReference>
<dbReference type="NCBIfam" id="TIGR01290">
    <property type="entry name" value="nifB"/>
    <property type="match status" value="1"/>
</dbReference>
<comment type="similarity">
    <text evidence="6">Belongs to the NifD/NifK/NifE/NifN family.</text>
</comment>
<dbReference type="SFLD" id="SFLDS00029">
    <property type="entry name" value="Radical_SAM"/>
    <property type="match status" value="1"/>
</dbReference>
<keyword evidence="1" id="KW-0949">S-adenosyl-L-methionine</keyword>
<dbReference type="InterPro" id="IPR036105">
    <property type="entry name" value="DiNase_FeMo-co_biosyn_sf"/>
</dbReference>
<reference evidence="8 9" key="1">
    <citation type="submission" date="2015-09" db="EMBL/GenBank/DDBJ databases">
        <title>Genome sequence of Oxobacter pfennigii DSM 3222.</title>
        <authorList>
            <person name="Poehlein A."/>
            <person name="Bengelsdorf F.R."/>
            <person name="Schiel-Bengelsdorf B."/>
            <person name="Duerre P."/>
            <person name="Daniel R."/>
        </authorList>
    </citation>
    <scope>NUCLEOTIDE SEQUENCE [LARGE SCALE GENOMIC DNA]</scope>
    <source>
        <strain evidence="8 9">DSM 3222</strain>
    </source>
</reference>
<evidence type="ECO:0000256" key="1">
    <source>
        <dbReference type="ARBA" id="ARBA00022691"/>
    </source>
</evidence>
<dbReference type="STRING" id="36849.OXPF_09280"/>
<dbReference type="PANTHER" id="PTHR33712:SF7">
    <property type="entry name" value="LIGHT-INDEPENDENT PROTOCHLOROPHYLLIDE REDUCTASE SUBUNIT B"/>
    <property type="match status" value="1"/>
</dbReference>
<evidence type="ECO:0000256" key="2">
    <source>
        <dbReference type="ARBA" id="ARBA00022723"/>
    </source>
</evidence>
<dbReference type="Gene3D" id="3.40.50.1980">
    <property type="entry name" value="Nitrogenase molybdenum iron protein domain"/>
    <property type="match status" value="3"/>
</dbReference>
<keyword evidence="5 6" id="KW-0535">Nitrogen fixation</keyword>
<dbReference type="InterPro" id="IPR005980">
    <property type="entry name" value="Nase_CF_NifB"/>
</dbReference>
<dbReference type="GO" id="GO:0046872">
    <property type="term" value="F:metal ion binding"/>
    <property type="evidence" value="ECO:0007669"/>
    <property type="project" value="UniProtKB-KW"/>
</dbReference>
<dbReference type="SUPFAM" id="SSF102114">
    <property type="entry name" value="Radical SAM enzymes"/>
    <property type="match status" value="1"/>
</dbReference>
<accession>A0A0P8WD46</accession>
<evidence type="ECO:0000256" key="5">
    <source>
        <dbReference type="ARBA" id="ARBA00023231"/>
    </source>
</evidence>
<evidence type="ECO:0000313" key="9">
    <source>
        <dbReference type="Proteomes" id="UP000050326"/>
    </source>
</evidence>
<organism evidence="8 9">
    <name type="scientific">Oxobacter pfennigii</name>
    <dbReference type="NCBI Taxonomy" id="36849"/>
    <lineage>
        <taxon>Bacteria</taxon>
        <taxon>Bacillati</taxon>
        <taxon>Bacillota</taxon>
        <taxon>Clostridia</taxon>
        <taxon>Eubacteriales</taxon>
        <taxon>Clostridiaceae</taxon>
        <taxon>Oxobacter</taxon>
    </lineage>
</organism>
<dbReference type="SUPFAM" id="SSF53807">
    <property type="entry name" value="Helical backbone' metal receptor"/>
    <property type="match status" value="1"/>
</dbReference>
<evidence type="ECO:0000256" key="4">
    <source>
        <dbReference type="ARBA" id="ARBA00023014"/>
    </source>
</evidence>
<dbReference type="CDD" id="cd00852">
    <property type="entry name" value="NifB"/>
    <property type="match status" value="1"/>
</dbReference>
<dbReference type="Proteomes" id="UP000050326">
    <property type="component" value="Unassembled WGS sequence"/>
</dbReference>
<dbReference type="SFLD" id="SFLDG01068">
    <property type="entry name" value="FeMo_cofactor_biosynthesis_pro"/>
    <property type="match status" value="1"/>
</dbReference>
<keyword evidence="3" id="KW-0408">Iron</keyword>
<dbReference type="EMBL" id="LKET01000021">
    <property type="protein sequence ID" value="KPU45695.1"/>
    <property type="molecule type" value="Genomic_DNA"/>
</dbReference>
<dbReference type="InterPro" id="IPR000510">
    <property type="entry name" value="Nase/OxRdtase_comp1"/>
</dbReference>
<dbReference type="SFLD" id="SFLDF00281">
    <property type="entry name" value="FeMo_cofactor_biosynthesis_pro"/>
    <property type="match status" value="1"/>
</dbReference>
<dbReference type="PATRIC" id="fig|36849.3.peg.993"/>
<dbReference type="SFLD" id="SFLDG01067">
    <property type="entry name" value="SPASM/twitch_domain_containing"/>
    <property type="match status" value="1"/>
</dbReference>
<dbReference type="PANTHER" id="PTHR33712">
    <property type="entry name" value="LIGHT-INDEPENDENT PROTOCHLOROPHYLLIDE REDUCTASE SUBUNIT B"/>
    <property type="match status" value="1"/>
</dbReference>
<dbReference type="PROSITE" id="PS51918">
    <property type="entry name" value="RADICAL_SAM"/>
    <property type="match status" value="1"/>
</dbReference>
<dbReference type="InterPro" id="IPR013785">
    <property type="entry name" value="Aldolase_TIM"/>
</dbReference>
<comment type="caution">
    <text evidence="8">The sequence shown here is derived from an EMBL/GenBank/DDBJ whole genome shotgun (WGS) entry which is preliminary data.</text>
</comment>
<dbReference type="Pfam" id="PF02579">
    <property type="entry name" value="Nitro_FeMo-Co"/>
    <property type="match status" value="1"/>
</dbReference>
<dbReference type="Pfam" id="PF04055">
    <property type="entry name" value="Radical_SAM"/>
    <property type="match status" value="1"/>
</dbReference>
<dbReference type="AlphaFoldDB" id="A0A0P8WD46"/>
<sequence length="873" mass="97283">MARSFVNLNVNPCKMCMPMGGVMAFKGIENSMTILHGSQGCSTYIRRHMATHYNEPIDIASTSLSEKGTIYGGSENLKKGIKNVVSVYKPEVIGVMTTCLAETIGEDIKRIVAEMYEEQPELKKIKIIPVSTPGYGGTQSEGYYSALRSIVENLAVKTLPNNRVNVIAANLNPGDIREIKRMLEDFSVDYILLPDVSETLDAPFTNEYNHVPKGGCKVSDIRDMGGAAFTIEMGMTVDDSLSPGQYLKDKFGVPLYKCTIPTGLRNTDEFIELLSMLSKKSIPQKYLKERGRLLDAMIDSHKYNGEGRAVVYGDGEQCYAISQLCAENGINPVLIASGAENKSFNHLFNDLSKMLHEEPVILDDTDFETIEKYALELKANIMIGNSDGRRIEEKQGIELIRVGFPIHDRVGGQRKCYTGYTGTMSLIDETANSILSRKERTYREEMYENYYKEDSKQTAEKSINEKTMSHPCYDKSAHDCARMHIPVAPNCNITCNYCSRKYDCPNESRPGVTSEVLSPEEALKKFKAVKKKVPNLTVLGIAGPGDALANYEETRRSIELIKKEDPSITFCLSTNGLMLPFYCQDLIDLGITHVTITINAVDPEIGARLYNRINYLGRTLTGEEGASILLQNQLSGLTYLASKGIVCKVNIVMVKGVNDAHIPEVVKKVKECGAFITNIMQMIPASGSKFENMPLVSQVELNDMRKKCEVDLKQMYHCKQCRADAIGTLSQDRSIEFRCNGCNTDKDTSNKKDDEVLSNVSYRFAIASKSGINIDQHFGHAEEFYIYEFTQGRISFVEKRDIGKYCSGNTECDDKEDKMEVIIDTLKDCNAVLALRAGHGPTEKLGKKGIKILQMYEGINKGIEKAVELMRAC</sequence>
<dbReference type="Gene3D" id="1.20.89.10">
    <property type="entry name" value="Nitrogenase Molybdenum-iron Protein, subunit B, domain 4"/>
    <property type="match status" value="1"/>
</dbReference>
<dbReference type="InterPro" id="IPR000318">
    <property type="entry name" value="Nase_comp1_CS"/>
</dbReference>
<dbReference type="GO" id="GO:0051536">
    <property type="term" value="F:iron-sulfur cluster binding"/>
    <property type="evidence" value="ECO:0007669"/>
    <property type="project" value="UniProtKB-KW"/>
</dbReference>
<dbReference type="UniPathway" id="UPA00782"/>
<dbReference type="InterPro" id="IPR003731">
    <property type="entry name" value="Di-Nase_FeMo-co_biosynth"/>
</dbReference>
<name>A0A0P8WD46_9CLOT</name>
<evidence type="ECO:0000313" key="8">
    <source>
        <dbReference type="EMBL" id="KPU45695.1"/>
    </source>
</evidence>
<dbReference type="Pfam" id="PF00148">
    <property type="entry name" value="Oxidored_nitro"/>
    <property type="match status" value="1"/>
</dbReference>